<dbReference type="Proteomes" id="UP000199699">
    <property type="component" value="Unassembled WGS sequence"/>
</dbReference>
<feature type="transmembrane region" description="Helical" evidence="2">
    <location>
        <begin position="40"/>
        <end position="60"/>
    </location>
</feature>
<dbReference type="EMBL" id="FMHT01000003">
    <property type="protein sequence ID" value="SCL18254.1"/>
    <property type="molecule type" value="Genomic_DNA"/>
</dbReference>
<feature type="compositionally biased region" description="Basic and acidic residues" evidence="1">
    <location>
        <begin position="14"/>
        <end position="24"/>
    </location>
</feature>
<evidence type="ECO:0000256" key="2">
    <source>
        <dbReference type="SAM" id="Phobius"/>
    </source>
</evidence>
<keyword evidence="4" id="KW-1185">Reference proteome</keyword>
<name>A0A1C6RMG7_9ACTN</name>
<evidence type="ECO:0008006" key="5">
    <source>
        <dbReference type="Google" id="ProtNLM"/>
    </source>
</evidence>
<evidence type="ECO:0000256" key="1">
    <source>
        <dbReference type="SAM" id="MobiDB-lite"/>
    </source>
</evidence>
<keyword evidence="2" id="KW-0472">Membrane</keyword>
<reference evidence="3 4" key="1">
    <citation type="submission" date="2016-06" db="EMBL/GenBank/DDBJ databases">
        <authorList>
            <person name="Kjaerup R.B."/>
            <person name="Dalgaard T.S."/>
            <person name="Juul-Madsen H.R."/>
        </authorList>
    </citation>
    <scope>NUCLEOTIDE SEQUENCE [LARGE SCALE GENOMIC DNA]</scope>
    <source>
        <strain evidence="3 4">DSM 43818</strain>
    </source>
</reference>
<feature type="region of interest" description="Disordered" evidence="1">
    <location>
        <begin position="104"/>
        <end position="167"/>
    </location>
</feature>
<proteinExistence type="predicted"/>
<feature type="compositionally biased region" description="Low complexity" evidence="1">
    <location>
        <begin position="108"/>
        <end position="152"/>
    </location>
</feature>
<accession>A0A1C6RMG7</accession>
<gene>
    <name evidence="3" type="ORF">GA0070616_1468</name>
</gene>
<organism evidence="3 4">
    <name type="scientific">Micromonospora nigra</name>
    <dbReference type="NCBI Taxonomy" id="145857"/>
    <lineage>
        <taxon>Bacteria</taxon>
        <taxon>Bacillati</taxon>
        <taxon>Actinomycetota</taxon>
        <taxon>Actinomycetes</taxon>
        <taxon>Micromonosporales</taxon>
        <taxon>Micromonosporaceae</taxon>
        <taxon>Micromonospora</taxon>
    </lineage>
</organism>
<keyword evidence="2" id="KW-1133">Transmembrane helix</keyword>
<dbReference type="STRING" id="145857.GA0070616_1468"/>
<evidence type="ECO:0000313" key="4">
    <source>
        <dbReference type="Proteomes" id="UP000199699"/>
    </source>
</evidence>
<protein>
    <recommendedName>
        <fullName evidence="5">DNA-binding transcriptional regulator of glucitol operon</fullName>
    </recommendedName>
</protein>
<dbReference type="AlphaFoldDB" id="A0A1C6RMG7"/>
<keyword evidence="2" id="KW-0812">Transmembrane</keyword>
<feature type="compositionally biased region" description="Basic residues" evidence="1">
    <location>
        <begin position="153"/>
        <end position="162"/>
    </location>
</feature>
<evidence type="ECO:0000313" key="3">
    <source>
        <dbReference type="EMBL" id="SCL18254.1"/>
    </source>
</evidence>
<feature type="region of interest" description="Disordered" evidence="1">
    <location>
        <begin position="1"/>
        <end position="24"/>
    </location>
</feature>
<sequence>MPSPASTKPPGGRADYDTASERAGRPGTLDAMRRLWTPAWIARHVAMVVLVTGFLALGWWQLSRAAGGNAISWGYAVEWPIFAGFVVFVWWREVRHALRDAQADPAGVAPSAATDPSPVAATAPADAATAPRPADAGAATATRPGGATATRPGVRRPVRVTRARSDAAEDDADLAAYNRYLSWLNANPGAKPGDYPG</sequence>
<feature type="transmembrane region" description="Helical" evidence="2">
    <location>
        <begin position="72"/>
        <end position="91"/>
    </location>
</feature>